<proteinExistence type="predicted"/>
<dbReference type="AlphaFoldDB" id="A0A7W6F5H4"/>
<dbReference type="Proteomes" id="UP000517759">
    <property type="component" value="Unassembled WGS sequence"/>
</dbReference>
<organism evidence="2 3">
    <name type="scientific">Methylobacterium brachythecii</name>
    <dbReference type="NCBI Taxonomy" id="1176177"/>
    <lineage>
        <taxon>Bacteria</taxon>
        <taxon>Pseudomonadati</taxon>
        <taxon>Pseudomonadota</taxon>
        <taxon>Alphaproteobacteria</taxon>
        <taxon>Hyphomicrobiales</taxon>
        <taxon>Methylobacteriaceae</taxon>
        <taxon>Methylobacterium</taxon>
    </lineage>
</organism>
<comment type="caution">
    <text evidence="2">The sequence shown here is derived from an EMBL/GenBank/DDBJ whole genome shotgun (WGS) entry which is preliminary data.</text>
</comment>
<name>A0A7W6F5H4_9HYPH</name>
<evidence type="ECO:0000313" key="2">
    <source>
        <dbReference type="EMBL" id="MBB3901338.1"/>
    </source>
</evidence>
<protein>
    <submittedName>
        <fullName evidence="2">Uncharacterized protein</fullName>
    </submittedName>
</protein>
<feature type="transmembrane region" description="Helical" evidence="1">
    <location>
        <begin position="6"/>
        <end position="28"/>
    </location>
</feature>
<gene>
    <name evidence="2" type="ORF">GGR33_000824</name>
</gene>
<dbReference type="EMBL" id="JACIDN010000002">
    <property type="protein sequence ID" value="MBB3901338.1"/>
    <property type="molecule type" value="Genomic_DNA"/>
</dbReference>
<evidence type="ECO:0000313" key="3">
    <source>
        <dbReference type="Proteomes" id="UP000517759"/>
    </source>
</evidence>
<accession>A0A7W6F5H4</accession>
<keyword evidence="1" id="KW-0472">Membrane</keyword>
<keyword evidence="1" id="KW-1133">Transmembrane helix</keyword>
<sequence>MSTADWIGGFGLHAILLVAGLILGLIVVTR</sequence>
<reference evidence="2 3" key="1">
    <citation type="submission" date="2020-08" db="EMBL/GenBank/DDBJ databases">
        <title>Genomic Encyclopedia of Type Strains, Phase IV (KMG-IV): sequencing the most valuable type-strain genomes for metagenomic binning, comparative biology and taxonomic classification.</title>
        <authorList>
            <person name="Goeker M."/>
        </authorList>
    </citation>
    <scope>NUCLEOTIDE SEQUENCE [LARGE SCALE GENOMIC DNA]</scope>
    <source>
        <strain evidence="2 3">DSM 24105</strain>
    </source>
</reference>
<keyword evidence="1" id="KW-0812">Transmembrane</keyword>
<evidence type="ECO:0000256" key="1">
    <source>
        <dbReference type="SAM" id="Phobius"/>
    </source>
</evidence>